<dbReference type="SUPFAM" id="SSF46946">
    <property type="entry name" value="S13-like H2TH domain"/>
    <property type="match status" value="1"/>
</dbReference>
<dbReference type="Gene3D" id="1.10.8.50">
    <property type="match status" value="1"/>
</dbReference>
<accession>A0A1V0SIU3</accession>
<reference evidence="4" key="1">
    <citation type="journal article" date="2017" name="Science">
        <title>Giant viruses with an expanded complement of translation system components.</title>
        <authorList>
            <person name="Schulz F."/>
            <person name="Yutin N."/>
            <person name="Ivanova N.N."/>
            <person name="Ortega D.R."/>
            <person name="Lee T.K."/>
            <person name="Vierheilig J."/>
            <person name="Daims H."/>
            <person name="Horn M."/>
            <person name="Wagner M."/>
            <person name="Jensen G.J."/>
            <person name="Kyrpides N.C."/>
            <person name="Koonin E.V."/>
            <person name="Woyke T."/>
        </authorList>
    </citation>
    <scope>NUCLEOTIDE SEQUENCE</scope>
    <source>
        <strain evidence="4">KNV1</strain>
    </source>
</reference>
<dbReference type="PANTHER" id="PTHR22993:SF9">
    <property type="entry name" value="FORMAMIDOPYRIMIDINE-DNA GLYCOSYLASE"/>
    <property type="match status" value="1"/>
</dbReference>
<proteinExistence type="predicted"/>
<dbReference type="SMART" id="SM00898">
    <property type="entry name" value="Fapy_DNA_glyco"/>
    <property type="match status" value="1"/>
</dbReference>
<dbReference type="EC" id="3.2.2.23" evidence="2"/>
<dbReference type="PROSITE" id="PS51068">
    <property type="entry name" value="FPG_CAT"/>
    <property type="match status" value="1"/>
</dbReference>
<dbReference type="Pfam" id="PF01149">
    <property type="entry name" value="Fapy_DNA_glyco"/>
    <property type="match status" value="1"/>
</dbReference>
<gene>
    <name evidence="4" type="ORF">Klosneuvirus_2_76</name>
</gene>
<evidence type="ECO:0000256" key="1">
    <source>
        <dbReference type="ARBA" id="ARBA00001668"/>
    </source>
</evidence>
<dbReference type="InterPro" id="IPR049392">
    <property type="entry name" value="FPG_C"/>
</dbReference>
<organism evidence="4">
    <name type="scientific">Klosneuvirus KNV1</name>
    <dbReference type="NCBI Taxonomy" id="1977640"/>
    <lineage>
        <taxon>Viruses</taxon>
        <taxon>Varidnaviria</taxon>
        <taxon>Bamfordvirae</taxon>
        <taxon>Nucleocytoviricota</taxon>
        <taxon>Megaviricetes</taxon>
        <taxon>Imitervirales</taxon>
        <taxon>Mimiviridae</taxon>
        <taxon>Klosneuvirinae</taxon>
        <taxon>Klosneuvirus</taxon>
    </lineage>
</organism>
<dbReference type="CDD" id="cd08773">
    <property type="entry name" value="FpgNei_N"/>
    <property type="match status" value="1"/>
</dbReference>
<dbReference type="InterPro" id="IPR012319">
    <property type="entry name" value="FPG_cat"/>
</dbReference>
<dbReference type="Gene3D" id="3.20.190.10">
    <property type="entry name" value="MutM-like, N-terminal"/>
    <property type="match status" value="1"/>
</dbReference>
<dbReference type="SUPFAM" id="SSF81624">
    <property type="entry name" value="N-terminal domain of MutM-like DNA repair proteins"/>
    <property type="match status" value="1"/>
</dbReference>
<protein>
    <recommendedName>
        <fullName evidence="2">DNA-formamidopyrimidine glycosylase</fullName>
        <ecNumber evidence="2">3.2.2.23</ecNumber>
    </recommendedName>
</protein>
<evidence type="ECO:0000256" key="2">
    <source>
        <dbReference type="ARBA" id="ARBA00012024"/>
    </source>
</evidence>
<comment type="catalytic activity">
    <reaction evidence="1">
        <text>Hydrolysis of DNA containing ring-opened 7-methylguanine residues, releasing 2,6-diamino-4-hydroxy-5-(N-methyl)formamidopyrimidine.</text>
        <dbReference type="EC" id="3.2.2.23"/>
    </reaction>
</comment>
<feature type="domain" description="Formamidopyrimidine-DNA glycosylase catalytic" evidence="3">
    <location>
        <begin position="2"/>
        <end position="114"/>
    </location>
</feature>
<dbReference type="InterPro" id="IPR035937">
    <property type="entry name" value="FPG_N"/>
</dbReference>
<dbReference type="EMBL" id="KY684109">
    <property type="protein sequence ID" value="ARF11640.1"/>
    <property type="molecule type" value="Genomic_DNA"/>
</dbReference>
<sequence length="312" mass="36789">MPEVVEVCLTALWLNKKLKGKWITDMNIISGRYKRNSLKGKATIIKNNPFKIVKVDSKGKFLWFELESNKKKYYILNRFGLTGEWSFIDNVHSRIRFEIDNKSFVYFNDMRNFGTIQMTDNIEDLNYELEKMAPDFLKESFTNQQFYNRIKYYITNSADNLIVVRANQPIIKILMDQTILGSGLGNYLSVEVLYNCKISPYKKLKEFYNDKTLSDKLVEAIKYTVKLSFLTADIGYLEHLELSMSTFIKQLRNDIKLNRNHKYNFHKNVKLKRGDKFTFQVYGQNKDPLGNPIKKDKIIVGRTTYWSPKVQH</sequence>
<dbReference type="GO" id="GO:0003906">
    <property type="term" value="F:DNA-(apurinic or apyrimidinic site) endonuclease activity"/>
    <property type="evidence" value="ECO:0007669"/>
    <property type="project" value="InterPro"/>
</dbReference>
<dbReference type="PANTHER" id="PTHR22993">
    <property type="entry name" value="FORMAMIDOPYRIMIDINE-DNA GLYCOSYLASE"/>
    <property type="match status" value="1"/>
</dbReference>
<evidence type="ECO:0000259" key="3">
    <source>
        <dbReference type="PROSITE" id="PS51068"/>
    </source>
</evidence>
<dbReference type="GO" id="GO:0003676">
    <property type="term" value="F:nucleic acid binding"/>
    <property type="evidence" value="ECO:0007669"/>
    <property type="project" value="InterPro"/>
</dbReference>
<evidence type="ECO:0000313" key="4">
    <source>
        <dbReference type="EMBL" id="ARF11640.1"/>
    </source>
</evidence>
<dbReference type="InterPro" id="IPR010979">
    <property type="entry name" value="Ribosomal_uS13-like_H2TH"/>
</dbReference>
<dbReference type="GO" id="GO:0006284">
    <property type="term" value="P:base-excision repair"/>
    <property type="evidence" value="ECO:0007669"/>
    <property type="project" value="InterPro"/>
</dbReference>
<dbReference type="GO" id="GO:0008534">
    <property type="term" value="F:oxidized purine nucleobase lesion DNA N-glycosylase activity"/>
    <property type="evidence" value="ECO:0007669"/>
    <property type="project" value="UniProtKB-EC"/>
</dbReference>
<name>A0A1V0SIU3_9VIRU</name>
<dbReference type="GO" id="GO:0008270">
    <property type="term" value="F:zinc ion binding"/>
    <property type="evidence" value="ECO:0007669"/>
    <property type="project" value="InterPro"/>
</dbReference>
<dbReference type="Pfam" id="PF21025">
    <property type="entry name" value="Fapy_DNA_glyco_C"/>
    <property type="match status" value="1"/>
</dbReference>